<keyword evidence="2" id="KW-1185">Reference proteome</keyword>
<name>A0A0K1EKN1_CHOCO</name>
<dbReference type="KEGG" id="ccro:CMC5_053090"/>
<dbReference type="Proteomes" id="UP000067626">
    <property type="component" value="Chromosome"/>
</dbReference>
<accession>A0A0K1EKN1</accession>
<dbReference type="EMBL" id="CP012159">
    <property type="protein sequence ID" value="AKT41148.1"/>
    <property type="molecule type" value="Genomic_DNA"/>
</dbReference>
<sequence length="318" mass="33799">MTPRHLLATLATTAMLGGIHACSLDWVGESLRDDFPSGCKSYCSCWHCEPDWFDRCREEELSIRGAAEEHGCQHIVRDYYQCIASRVCEEGLKGFGACPRLEPEVLQCASDFCFTHHDGVCDEPGGTGRCQPGSDSYDCGYCPGENDGRCDRTCPPGTDLADCTCDYENNGVCDGPEGTGLCAHETDIDDCVCPTRNDGICDERLGTGSCSDGTDVEDCEACSMAGTDCETCQACARRFVCAEEAEDCRTGRVCSEYDACVTACEPSCASDPWPENCLAACVSGSLGCLGRHPDAPAAQLALTSCLDTACAAQCSGAP</sequence>
<reference evidence="1 2" key="1">
    <citation type="submission" date="2015-07" db="EMBL/GenBank/DDBJ databases">
        <title>Genome analysis of myxobacterium Chondromyces crocatus Cm c5 reveals a high potential for natural compound synthesis and the genetic basis for the loss of fruiting body formation.</title>
        <authorList>
            <person name="Zaburannyi N."/>
            <person name="Bunk B."/>
            <person name="Maier J."/>
            <person name="Overmann J."/>
            <person name="Mueller R."/>
        </authorList>
    </citation>
    <scope>NUCLEOTIDE SEQUENCE [LARGE SCALE GENOMIC DNA]</scope>
    <source>
        <strain evidence="1 2">Cm c5</strain>
    </source>
</reference>
<organism evidence="1 2">
    <name type="scientific">Chondromyces crocatus</name>
    <dbReference type="NCBI Taxonomy" id="52"/>
    <lineage>
        <taxon>Bacteria</taxon>
        <taxon>Pseudomonadati</taxon>
        <taxon>Myxococcota</taxon>
        <taxon>Polyangia</taxon>
        <taxon>Polyangiales</taxon>
        <taxon>Polyangiaceae</taxon>
        <taxon>Chondromyces</taxon>
    </lineage>
</organism>
<proteinExistence type="predicted"/>
<evidence type="ECO:0000313" key="1">
    <source>
        <dbReference type="EMBL" id="AKT41148.1"/>
    </source>
</evidence>
<protein>
    <submittedName>
        <fullName evidence="1">Uncharacterized protein</fullName>
    </submittedName>
</protein>
<dbReference type="AlphaFoldDB" id="A0A0K1EKN1"/>
<evidence type="ECO:0000313" key="2">
    <source>
        <dbReference type="Proteomes" id="UP000067626"/>
    </source>
</evidence>
<gene>
    <name evidence="1" type="ORF">CMC5_053090</name>
</gene>